<evidence type="ECO:0000313" key="2">
    <source>
        <dbReference type="EMBL" id="QEG22586.1"/>
    </source>
</evidence>
<name>A0A5B9PDD9_9BACT</name>
<proteinExistence type="predicted"/>
<feature type="transmembrane region" description="Helical" evidence="1">
    <location>
        <begin position="62"/>
        <end position="80"/>
    </location>
</feature>
<sequence>MAETLKPVDASKAVGRFGIQEMFIFVAVVALSLACSFPDSTIPGQPNPQSFTWKLVFGLSEMTSGILGLGGAALVIRSWIREGKFPADPGCLLFLICAASFLLGNAVATIFGMFLDAANSSTQEVEMGYVIGLSYVRLMTPAVLFLVCLRGLVRDRWWWRLSFASLAISQIFSMTPVICTLTYAMQSSPVNATYLRNVTIMAALISFLSVVFVVIAGVIDLVCRVSRSWTHWSGVICFLIFSTLPSIVMIVATRVLPLKELYGLP</sequence>
<feature type="transmembrane region" description="Helical" evidence="1">
    <location>
        <begin position="235"/>
        <end position="256"/>
    </location>
</feature>
<feature type="transmembrane region" description="Helical" evidence="1">
    <location>
        <begin position="198"/>
        <end position="223"/>
    </location>
</feature>
<dbReference type="STRING" id="980251.GCA_001642875_04726"/>
<protein>
    <submittedName>
        <fullName evidence="2">Uncharacterized protein</fullName>
    </submittedName>
</protein>
<dbReference type="Proteomes" id="UP000322214">
    <property type="component" value="Chromosome"/>
</dbReference>
<accession>A0A5B9PDD9</accession>
<dbReference type="AlphaFoldDB" id="A0A5B9PDD9"/>
<dbReference type="EMBL" id="CP042912">
    <property type="protein sequence ID" value="QEG22586.1"/>
    <property type="molecule type" value="Genomic_DNA"/>
</dbReference>
<dbReference type="PROSITE" id="PS51257">
    <property type="entry name" value="PROKAR_LIPOPROTEIN"/>
    <property type="match status" value="1"/>
</dbReference>
<feature type="transmembrane region" description="Helical" evidence="1">
    <location>
        <begin position="92"/>
        <end position="115"/>
    </location>
</feature>
<organism evidence="2 3">
    <name type="scientific">Mariniblastus fucicola</name>
    <dbReference type="NCBI Taxonomy" id="980251"/>
    <lineage>
        <taxon>Bacteria</taxon>
        <taxon>Pseudomonadati</taxon>
        <taxon>Planctomycetota</taxon>
        <taxon>Planctomycetia</taxon>
        <taxon>Pirellulales</taxon>
        <taxon>Pirellulaceae</taxon>
        <taxon>Mariniblastus</taxon>
    </lineage>
</organism>
<feature type="transmembrane region" description="Helical" evidence="1">
    <location>
        <begin position="22"/>
        <end position="42"/>
    </location>
</feature>
<keyword evidence="3" id="KW-1185">Reference proteome</keyword>
<feature type="transmembrane region" description="Helical" evidence="1">
    <location>
        <begin position="161"/>
        <end position="186"/>
    </location>
</feature>
<reference evidence="2 3" key="1">
    <citation type="submission" date="2019-08" db="EMBL/GenBank/DDBJ databases">
        <title>Deep-cultivation of Planctomycetes and their phenomic and genomic characterization uncovers novel biology.</title>
        <authorList>
            <person name="Wiegand S."/>
            <person name="Jogler M."/>
            <person name="Boedeker C."/>
            <person name="Pinto D."/>
            <person name="Vollmers J."/>
            <person name="Rivas-Marin E."/>
            <person name="Kohn T."/>
            <person name="Peeters S.H."/>
            <person name="Heuer A."/>
            <person name="Rast P."/>
            <person name="Oberbeckmann S."/>
            <person name="Bunk B."/>
            <person name="Jeske O."/>
            <person name="Meyerdierks A."/>
            <person name="Storesund J.E."/>
            <person name="Kallscheuer N."/>
            <person name="Luecker S."/>
            <person name="Lage O.M."/>
            <person name="Pohl T."/>
            <person name="Merkel B.J."/>
            <person name="Hornburger P."/>
            <person name="Mueller R.-W."/>
            <person name="Bruemmer F."/>
            <person name="Labrenz M."/>
            <person name="Spormann A.M."/>
            <person name="Op den Camp H."/>
            <person name="Overmann J."/>
            <person name="Amann R."/>
            <person name="Jetten M.S.M."/>
            <person name="Mascher T."/>
            <person name="Medema M.H."/>
            <person name="Devos D.P."/>
            <person name="Kaster A.-K."/>
            <person name="Ovreas L."/>
            <person name="Rohde M."/>
            <person name="Galperin M.Y."/>
            <person name="Jogler C."/>
        </authorList>
    </citation>
    <scope>NUCLEOTIDE SEQUENCE [LARGE SCALE GENOMIC DNA]</scope>
    <source>
        <strain evidence="2 3">FC18</strain>
    </source>
</reference>
<dbReference type="RefSeq" id="WP_075086402.1">
    <property type="nucleotide sequence ID" value="NZ_CP042912.1"/>
</dbReference>
<dbReference type="KEGG" id="mff:MFFC18_24690"/>
<evidence type="ECO:0000256" key="1">
    <source>
        <dbReference type="SAM" id="Phobius"/>
    </source>
</evidence>
<keyword evidence="1" id="KW-0812">Transmembrane</keyword>
<keyword evidence="1" id="KW-0472">Membrane</keyword>
<evidence type="ECO:0000313" key="3">
    <source>
        <dbReference type="Proteomes" id="UP000322214"/>
    </source>
</evidence>
<feature type="transmembrane region" description="Helical" evidence="1">
    <location>
        <begin position="127"/>
        <end position="149"/>
    </location>
</feature>
<gene>
    <name evidence="2" type="ORF">MFFC18_24690</name>
</gene>
<keyword evidence="1" id="KW-1133">Transmembrane helix</keyword>